<sequence length="218" mass="22959">MRDQPIRAVPLAIRTIPNVDPGLAQKLNLKPGIRSLGLLTSSIDDIGYTAIDEATKMAAVEVVYAHSFYAGSAHASGPLSGEFIGIIGGQTPAEVRSGLDAAVRLMESGAYFYSLNEEGTHVYYAHVISRTGSYLSKVAEIREGEPLSYLIAPPLEAVFGLDAALKAADVRICQYFAPPSETNFAGGLLTGSQSACAAAAEAFAEAVREVARNPVKLS</sequence>
<dbReference type="PROSITE" id="PS51931">
    <property type="entry name" value="BMC_CP"/>
    <property type="match status" value="2"/>
</dbReference>
<keyword evidence="2" id="KW-1283">Bacterial microcompartment</keyword>
<dbReference type="Proteomes" id="UP000650466">
    <property type="component" value="Unassembled WGS sequence"/>
</dbReference>
<dbReference type="InterPro" id="IPR044870">
    <property type="entry name" value="BMC_CP"/>
</dbReference>
<keyword evidence="5" id="KW-1185">Reference proteome</keyword>
<dbReference type="RefSeq" id="WP_188174021.1">
    <property type="nucleotide sequence ID" value="NZ_JACVVD010000003.1"/>
</dbReference>
<dbReference type="NCBIfam" id="NF011934">
    <property type="entry name" value="PRK15405.1"/>
    <property type="match status" value="1"/>
</dbReference>
<evidence type="ECO:0000259" key="3">
    <source>
        <dbReference type="PROSITE" id="PS51931"/>
    </source>
</evidence>
<dbReference type="GO" id="GO:0005198">
    <property type="term" value="F:structural molecule activity"/>
    <property type="evidence" value="ECO:0007669"/>
    <property type="project" value="InterPro"/>
</dbReference>
<feature type="domain" description="BMC circularly permuted" evidence="3">
    <location>
        <begin position="1"/>
        <end position="111"/>
    </location>
</feature>
<dbReference type="GO" id="GO:0031469">
    <property type="term" value="C:bacterial microcompartment"/>
    <property type="evidence" value="ECO:0007669"/>
    <property type="project" value="UniProtKB-SubCell"/>
</dbReference>
<dbReference type="InterPro" id="IPR000249">
    <property type="entry name" value="BMC_dom"/>
</dbReference>
<comment type="caution">
    <text evidence="4">The sequence shown here is derived from an EMBL/GenBank/DDBJ whole genome shotgun (WGS) entry which is preliminary data.</text>
</comment>
<proteinExistence type="predicted"/>
<evidence type="ECO:0000313" key="5">
    <source>
        <dbReference type="Proteomes" id="UP000650466"/>
    </source>
</evidence>
<gene>
    <name evidence="4" type="primary">eutL</name>
    <name evidence="4" type="ORF">ICC18_08755</name>
</gene>
<dbReference type="PIRSF" id="PIRSF012290">
    <property type="entry name" value="EutL_PduB"/>
    <property type="match status" value="1"/>
</dbReference>
<dbReference type="SMART" id="SM00877">
    <property type="entry name" value="BMC"/>
    <property type="match status" value="2"/>
</dbReference>
<dbReference type="InterPro" id="IPR009193">
    <property type="entry name" value="EutL_PduB"/>
</dbReference>
<dbReference type="CDD" id="cd07049">
    <property type="entry name" value="BMC_EutL_repeat1"/>
    <property type="match status" value="1"/>
</dbReference>
<dbReference type="SUPFAM" id="SSF143414">
    <property type="entry name" value="CcmK-like"/>
    <property type="match status" value="1"/>
</dbReference>
<feature type="domain" description="BMC circularly permuted" evidence="3">
    <location>
        <begin position="112"/>
        <end position="217"/>
    </location>
</feature>
<dbReference type="NCBIfam" id="TIGR04502">
    <property type="entry name" value="microcomp_EutL"/>
    <property type="match status" value="1"/>
</dbReference>
<name>A0A926QJ70_9BACL</name>
<evidence type="ECO:0000256" key="1">
    <source>
        <dbReference type="ARBA" id="ARBA00024322"/>
    </source>
</evidence>
<dbReference type="AlphaFoldDB" id="A0A926QJ70"/>
<dbReference type="InterPro" id="IPR030983">
    <property type="entry name" value="EutL"/>
</dbReference>
<comment type="subcellular location">
    <subcellularLocation>
        <location evidence="1">Bacterial microcompartment</location>
    </subcellularLocation>
</comment>
<reference evidence="4" key="1">
    <citation type="submission" date="2020-09" db="EMBL/GenBank/DDBJ databases">
        <title>Draft Genome Sequence of Paenibacillus sp. WST5.</title>
        <authorList>
            <person name="Bao Z."/>
        </authorList>
    </citation>
    <scope>NUCLEOTIDE SEQUENCE</scope>
    <source>
        <strain evidence="4">WST5</strain>
    </source>
</reference>
<dbReference type="Gene3D" id="3.30.70.1710">
    <property type="match status" value="2"/>
</dbReference>
<evidence type="ECO:0000313" key="4">
    <source>
        <dbReference type="EMBL" id="MBD0380199.1"/>
    </source>
</evidence>
<dbReference type="Pfam" id="PF00936">
    <property type="entry name" value="BMC"/>
    <property type="match status" value="1"/>
</dbReference>
<dbReference type="InterPro" id="IPR037233">
    <property type="entry name" value="CcmK-like_sf"/>
</dbReference>
<accession>A0A926QJ70</accession>
<evidence type="ECO:0000256" key="2">
    <source>
        <dbReference type="ARBA" id="ARBA00024446"/>
    </source>
</evidence>
<organism evidence="4 5">
    <name type="scientific">Paenibacillus sedimenti</name>
    <dbReference type="NCBI Taxonomy" id="2770274"/>
    <lineage>
        <taxon>Bacteria</taxon>
        <taxon>Bacillati</taxon>
        <taxon>Bacillota</taxon>
        <taxon>Bacilli</taxon>
        <taxon>Bacillales</taxon>
        <taxon>Paenibacillaceae</taxon>
        <taxon>Paenibacillus</taxon>
    </lineage>
</organism>
<dbReference type="EMBL" id="JACVVD010000003">
    <property type="protein sequence ID" value="MBD0380199.1"/>
    <property type="molecule type" value="Genomic_DNA"/>
</dbReference>
<protein>
    <submittedName>
        <fullName evidence="4">Ethanolamine utilization microcompartment protein EutL</fullName>
    </submittedName>
</protein>